<evidence type="ECO:0000313" key="3">
    <source>
        <dbReference type="Proteomes" id="UP000078113"/>
    </source>
</evidence>
<sequence>MQEGKDQLHARVKAVYRTRLREESFVSITFPQSLFPFHAVLASTAPDETRPFDQEPGASAAVAPASSAPAAAPASAAPASALASALTSALTSAPASAPATSTATSIPTTTAGP</sequence>
<evidence type="ECO:0000256" key="1">
    <source>
        <dbReference type="SAM" id="MobiDB-lite"/>
    </source>
</evidence>
<evidence type="ECO:0000313" key="2">
    <source>
        <dbReference type="EMBL" id="KAE8265570.1"/>
    </source>
</evidence>
<comment type="caution">
    <text evidence="2">The sequence shown here is derived from an EMBL/GenBank/DDBJ whole genome shotgun (WGS) entry which is preliminary data.</text>
</comment>
<keyword evidence="3" id="KW-1185">Reference proteome</keyword>
<name>A0A8X7T2Y3_9BASI</name>
<reference evidence="2" key="2">
    <citation type="journal article" date="2019" name="IMA Fungus">
        <title>Genome sequencing and comparison of five Tilletia species to identify candidate genes for the detection of regulated species infecting wheat.</title>
        <authorList>
            <person name="Nguyen H.D.T."/>
            <person name="Sultana T."/>
            <person name="Kesanakurti P."/>
            <person name="Hambleton S."/>
        </authorList>
    </citation>
    <scope>NUCLEOTIDE SEQUENCE</scope>
    <source>
        <strain evidence="2">DAOMC 236422</strain>
    </source>
</reference>
<dbReference type="AlphaFoldDB" id="A0A8X7T2Y3"/>
<protein>
    <submittedName>
        <fullName evidence="2">Uncharacterized protein</fullName>
    </submittedName>
</protein>
<dbReference type="EMBL" id="LWDG02000442">
    <property type="protein sequence ID" value="KAE8265570.1"/>
    <property type="molecule type" value="Genomic_DNA"/>
</dbReference>
<dbReference type="Proteomes" id="UP000078113">
    <property type="component" value="Unassembled WGS sequence"/>
</dbReference>
<feature type="region of interest" description="Disordered" evidence="1">
    <location>
        <begin position="46"/>
        <end position="74"/>
    </location>
</feature>
<feature type="compositionally biased region" description="Low complexity" evidence="1">
    <location>
        <begin position="58"/>
        <end position="74"/>
    </location>
</feature>
<proteinExistence type="predicted"/>
<reference evidence="2" key="1">
    <citation type="submission" date="2016-04" db="EMBL/GenBank/DDBJ databases">
        <authorList>
            <person name="Nguyen H.D."/>
            <person name="Samba Siva P."/>
            <person name="Cullis J."/>
            <person name="Levesque C.A."/>
            <person name="Hambleton S."/>
        </authorList>
    </citation>
    <scope>NUCLEOTIDE SEQUENCE</scope>
    <source>
        <strain evidence="2">DAOMC 236422</strain>
    </source>
</reference>
<gene>
    <name evidence="2" type="ORF">A4X09_0g6603</name>
</gene>
<feature type="region of interest" description="Disordered" evidence="1">
    <location>
        <begin position="92"/>
        <end position="113"/>
    </location>
</feature>
<accession>A0A8X7T2Y3</accession>
<organism evidence="2 3">
    <name type="scientific">Tilletia walkeri</name>
    <dbReference type="NCBI Taxonomy" id="117179"/>
    <lineage>
        <taxon>Eukaryota</taxon>
        <taxon>Fungi</taxon>
        <taxon>Dikarya</taxon>
        <taxon>Basidiomycota</taxon>
        <taxon>Ustilaginomycotina</taxon>
        <taxon>Exobasidiomycetes</taxon>
        <taxon>Tilletiales</taxon>
        <taxon>Tilletiaceae</taxon>
        <taxon>Tilletia</taxon>
    </lineage>
</organism>